<protein>
    <submittedName>
        <fullName evidence="2">Uncharacterized LOC116411472</fullName>
    </submittedName>
    <submittedName>
        <fullName evidence="4">Uncharacterized protein LOC116411472</fullName>
    </submittedName>
</protein>
<evidence type="ECO:0000313" key="2">
    <source>
        <dbReference type="Ensembl" id="ENSXETP00000082613"/>
    </source>
</evidence>
<feature type="coiled-coil region" evidence="1">
    <location>
        <begin position="468"/>
        <end position="502"/>
    </location>
</feature>
<sequence length="520" mass="59890">MALVSGNSTKGEMVSTWLVSYIKDHGGPYEIPQECKNSWDLMKDFIADSVFDKKTKEAKRKGLIIQGLVSCCLKMAEIIKQKETDITEQADKYTTLLRESNEKISELRLHAITTGEALLEKANLCDHLNGVNDELSVKIQDVEKELEEHKHAINIAFDKVGNTSNQSCENNISKFNTEIKEHKQLYPWNELDPACSFPAAPVVTTTVLNTDNTGEVQLISKQLIPQEMDAIVREIGQVPRYDINRFMKWFCELQRVRETYNLNPEDVDRVLQRVVGNGLWVRIVQNCGQQRRTRDVLKEILRALYGITSNVSLSGKIKQMKQECPYELCDRIATVMGQVVNGNPGLEHGGLIHRVMLLEALEEDVREGILSITPDPTDLKDILLRADNLWRKRNKEESFVVDAARIFRVEGQQRKEYVGFKWPQRGKGVYNSDRQKGKYESRWQNRENNQNDRKSRTWIPFPQLKREHEKLKFEYDKIRAERDLLKQQVSLLETELSKLRRAPLTHSGVKDHGGGTLIEF</sequence>
<gene>
    <name evidence="2 4 5" type="primary">LOC116411472</name>
</gene>
<feature type="coiled-coil region" evidence="1">
    <location>
        <begin position="125"/>
        <end position="185"/>
    </location>
</feature>
<organism evidence="2">
    <name type="scientific">Xenopus tropicalis</name>
    <name type="common">Western clawed frog</name>
    <name type="synonym">Silurana tropicalis</name>
    <dbReference type="NCBI Taxonomy" id="8364"/>
    <lineage>
        <taxon>Eukaryota</taxon>
        <taxon>Metazoa</taxon>
        <taxon>Chordata</taxon>
        <taxon>Craniata</taxon>
        <taxon>Vertebrata</taxon>
        <taxon>Euteleostomi</taxon>
        <taxon>Amphibia</taxon>
        <taxon>Batrachia</taxon>
        <taxon>Anura</taxon>
        <taxon>Pipoidea</taxon>
        <taxon>Pipidae</taxon>
        <taxon>Xenopodinae</taxon>
        <taxon>Xenopus</taxon>
        <taxon>Silurana</taxon>
    </lineage>
</organism>
<keyword evidence="1" id="KW-0175">Coiled coil</keyword>
<dbReference type="OrthoDB" id="9886901at2759"/>
<dbReference type="KEGG" id="xtr:116411472"/>
<dbReference type="AGR" id="Xenbase:XB-GENE-29097091"/>
<keyword evidence="3" id="KW-1185">Reference proteome</keyword>
<dbReference type="Bgee" id="ENSXETG00000037200">
    <property type="expression patterns" value="Expressed in gastrula and 4 other cell types or tissues"/>
</dbReference>
<evidence type="ECO:0000313" key="4">
    <source>
        <dbReference type="RefSeq" id="XP_031759400.1"/>
    </source>
</evidence>
<dbReference type="Xenbase" id="XB-GENE-29097091">
    <property type="gene designation" value="LOC116411472"/>
</dbReference>
<name>A0A6I8RPT8_XENTR</name>
<evidence type="ECO:0000313" key="3">
    <source>
        <dbReference type="Proteomes" id="UP000008143"/>
    </source>
</evidence>
<dbReference type="GeneID" id="116411472"/>
<dbReference type="OMA" id="KCPYELC"/>
<reference evidence="2" key="2">
    <citation type="submission" date="2020-05" db="UniProtKB">
        <authorList>
            <consortium name="Ensembl"/>
        </authorList>
    </citation>
    <scope>IDENTIFICATION</scope>
</reference>
<dbReference type="RefSeq" id="XP_031759400.1">
    <property type="nucleotide sequence ID" value="XM_031903540.1"/>
</dbReference>
<dbReference type="AlphaFoldDB" id="A0A6I8RPT8"/>
<dbReference type="Proteomes" id="UP000008143">
    <property type="component" value="Chromosome 1"/>
</dbReference>
<evidence type="ECO:0000313" key="5">
    <source>
        <dbReference type="Xenbase" id="XB-GENE-29097091"/>
    </source>
</evidence>
<dbReference type="Ensembl" id="ENSXETT00000093843">
    <property type="protein sequence ID" value="ENSXETP00000082613"/>
    <property type="gene ID" value="ENSXETG00000037200"/>
</dbReference>
<reference evidence="4" key="3">
    <citation type="submission" date="2025-04" db="UniProtKB">
        <authorList>
            <consortium name="RefSeq"/>
        </authorList>
    </citation>
    <scope>IDENTIFICATION</scope>
    <source>
        <strain evidence="4">Nigerian</strain>
        <tissue evidence="4">Liver and blood</tissue>
    </source>
</reference>
<accession>A0A6I8RPT8</accession>
<proteinExistence type="predicted"/>
<reference evidence="2" key="1">
    <citation type="journal article" date="2010" name="Science">
        <title>The genome of the Western clawed frog Xenopus tropicalis.</title>
        <authorList>
            <person name="Hellsten U."/>
            <person name="Harland R.M."/>
            <person name="Gilchrist M.J."/>
            <person name="Hendrix D."/>
            <person name="Jurka J."/>
            <person name="Kapitonov V."/>
            <person name="Ovcharenko I."/>
            <person name="Putnam N.H."/>
            <person name="Shu S."/>
            <person name="Taher L."/>
            <person name="Blitz I.L."/>
            <person name="Blumberg B."/>
            <person name="Dichmann D.S."/>
            <person name="Dubchak I."/>
            <person name="Amaya E."/>
            <person name="Detter J.C."/>
            <person name="Fletcher R."/>
            <person name="Gerhard D.S."/>
            <person name="Goodstein D."/>
            <person name="Graves T."/>
            <person name="Grigoriev I.V."/>
            <person name="Grimwood J."/>
            <person name="Kawashima T."/>
            <person name="Lindquist E."/>
            <person name="Lucas S.M."/>
            <person name="Mead P.E."/>
            <person name="Mitros T."/>
            <person name="Ogino H."/>
            <person name="Ohta Y."/>
            <person name="Poliakov A.V."/>
            <person name="Pollet N."/>
            <person name="Robert J."/>
            <person name="Salamov A."/>
            <person name="Sater A.K."/>
            <person name="Schmutz J."/>
            <person name="Terry A."/>
            <person name="Vize P.D."/>
            <person name="Warren W.C."/>
            <person name="Wells D."/>
            <person name="Wills A."/>
            <person name="Wilson R.K."/>
            <person name="Zimmerman L.B."/>
            <person name="Zorn A.M."/>
            <person name="Grainger R."/>
            <person name="Grammer T."/>
            <person name="Khokha M.K."/>
            <person name="Richardson P.M."/>
            <person name="Rokhsar D.S."/>
        </authorList>
    </citation>
    <scope>NUCLEOTIDE SEQUENCE [LARGE SCALE GENOMIC DNA]</scope>
    <source>
        <strain evidence="2">Nigerian</strain>
    </source>
</reference>
<dbReference type="GeneTree" id="ENSGT01090000260800"/>
<evidence type="ECO:0000256" key="1">
    <source>
        <dbReference type="SAM" id="Coils"/>
    </source>
</evidence>